<reference evidence="4" key="1">
    <citation type="journal article" date="2021" name="PeerJ">
        <title>Extensive microbial diversity within the chicken gut microbiome revealed by metagenomics and culture.</title>
        <authorList>
            <person name="Gilroy R."/>
            <person name="Ravi A."/>
            <person name="Getino M."/>
            <person name="Pursley I."/>
            <person name="Horton D.L."/>
            <person name="Alikhan N.F."/>
            <person name="Baker D."/>
            <person name="Gharbi K."/>
            <person name="Hall N."/>
            <person name="Watson M."/>
            <person name="Adriaenssens E.M."/>
            <person name="Foster-Nyarko E."/>
            <person name="Jarju S."/>
            <person name="Secka A."/>
            <person name="Antonio M."/>
            <person name="Oren A."/>
            <person name="Chaudhuri R.R."/>
            <person name="La Ragione R."/>
            <person name="Hildebrand F."/>
            <person name="Pallen M.J."/>
        </authorList>
    </citation>
    <scope>NUCLEOTIDE SEQUENCE</scope>
    <source>
        <strain evidence="4">ChiGjej5B5-7349</strain>
    </source>
</reference>
<evidence type="ECO:0000256" key="1">
    <source>
        <dbReference type="SAM" id="MobiDB-lite"/>
    </source>
</evidence>
<proteinExistence type="predicted"/>
<comment type="caution">
    <text evidence="4">The sequence shown here is derived from an EMBL/GenBank/DDBJ whole genome shotgun (WGS) entry which is preliminary data.</text>
</comment>
<gene>
    <name evidence="4" type="ORF">K8V08_07560</name>
</gene>
<evidence type="ECO:0000259" key="3">
    <source>
        <dbReference type="Pfam" id="PF08044"/>
    </source>
</evidence>
<feature type="transmembrane region" description="Helical" evidence="2">
    <location>
        <begin position="82"/>
        <end position="103"/>
    </location>
</feature>
<evidence type="ECO:0000313" key="5">
    <source>
        <dbReference type="Proteomes" id="UP000784435"/>
    </source>
</evidence>
<feature type="domain" description="DUF1707" evidence="3">
    <location>
        <begin position="12"/>
        <end position="63"/>
    </location>
</feature>
<evidence type="ECO:0000313" key="4">
    <source>
        <dbReference type="EMBL" id="HJG80254.1"/>
    </source>
</evidence>
<dbReference type="AlphaFoldDB" id="A0A921MDH8"/>
<dbReference type="Pfam" id="PF08044">
    <property type="entry name" value="DUF1707"/>
    <property type="match status" value="1"/>
</dbReference>
<dbReference type="InterPro" id="IPR012551">
    <property type="entry name" value="DUF1707_SHOCT-like"/>
</dbReference>
<protein>
    <submittedName>
        <fullName evidence="4">DUF1707 domain-containing protein</fullName>
    </submittedName>
</protein>
<feature type="region of interest" description="Disordered" evidence="1">
    <location>
        <begin position="1"/>
        <end position="21"/>
    </location>
</feature>
<sequence>MSTSRLGRPAQMRPSRAEREPYTDALAQAVAEGRLTDALYEERVDEVERASTFGRLDELVADTPFTPAVPERTYARLRTGRVVLTGLFVGLVAGVVTHMVVAVPAPTEAGSTAVIAEEGGEAEGGGAPAGWQGPEVATEFDSLDPLDDGAIEYALEVAQSAGLTQIEEIRLDPDSSGIEGVREDGTIYSVSLGPDTVGSMQMVDAEVDEDAIFIYPDVLDHGLDAYVEAGRDAADVGDDVEVGWVRVISGDEWYTPDSAGRSVVRIDFEDGSYGEVHGDDLTPVR</sequence>
<dbReference type="Proteomes" id="UP000784435">
    <property type="component" value="Unassembled WGS sequence"/>
</dbReference>
<name>A0A921MDH8_9MICO</name>
<organism evidence="4 5">
    <name type="scientific">Brevibacterium senegalense</name>
    <dbReference type="NCBI Taxonomy" id="1033736"/>
    <lineage>
        <taxon>Bacteria</taxon>
        <taxon>Bacillati</taxon>
        <taxon>Actinomycetota</taxon>
        <taxon>Actinomycetes</taxon>
        <taxon>Micrococcales</taxon>
        <taxon>Brevibacteriaceae</taxon>
        <taxon>Brevibacterium</taxon>
    </lineage>
</organism>
<dbReference type="EMBL" id="DYUK01000160">
    <property type="protein sequence ID" value="HJG80254.1"/>
    <property type="molecule type" value="Genomic_DNA"/>
</dbReference>
<keyword evidence="2" id="KW-0472">Membrane</keyword>
<accession>A0A921MDH8</accession>
<keyword evidence="2" id="KW-0812">Transmembrane</keyword>
<reference evidence="4" key="2">
    <citation type="submission" date="2021-09" db="EMBL/GenBank/DDBJ databases">
        <authorList>
            <person name="Gilroy R."/>
        </authorList>
    </citation>
    <scope>NUCLEOTIDE SEQUENCE</scope>
    <source>
        <strain evidence="4">ChiGjej5B5-7349</strain>
    </source>
</reference>
<keyword evidence="2" id="KW-1133">Transmembrane helix</keyword>
<evidence type="ECO:0000256" key="2">
    <source>
        <dbReference type="SAM" id="Phobius"/>
    </source>
</evidence>